<gene>
    <name evidence="1" type="ORF">AV649_17010</name>
</gene>
<name>A0A0J5SD85_9BACI</name>
<evidence type="ECO:0000313" key="1">
    <source>
        <dbReference type="EMBL" id="KZE51204.1"/>
    </source>
</evidence>
<organism evidence="1 2">
    <name type="scientific">Rossellomorea marisflavi</name>
    <dbReference type="NCBI Taxonomy" id="189381"/>
    <lineage>
        <taxon>Bacteria</taxon>
        <taxon>Bacillati</taxon>
        <taxon>Bacillota</taxon>
        <taxon>Bacilli</taxon>
        <taxon>Bacillales</taxon>
        <taxon>Bacillaceae</taxon>
        <taxon>Rossellomorea</taxon>
    </lineage>
</organism>
<sequence>MDLFFYMLMGCLIAAGNILAFITFRKKKSLYSAALTVLLMAPVLGGVGGITALIVIRDAFAVFYGLQVAYFLLVNSAIILVIAVITSAVRNYRTP</sequence>
<dbReference type="PATRIC" id="fig|189381.10.peg.1114"/>
<dbReference type="Proteomes" id="UP000076510">
    <property type="component" value="Unassembled WGS sequence"/>
</dbReference>
<dbReference type="AlphaFoldDB" id="A0A0J5SD85"/>
<evidence type="ECO:0000313" key="2">
    <source>
        <dbReference type="Proteomes" id="UP000076510"/>
    </source>
</evidence>
<comment type="caution">
    <text evidence="1">The sequence shown here is derived from an EMBL/GenBank/DDBJ whole genome shotgun (WGS) entry which is preliminary data.</text>
</comment>
<protein>
    <submittedName>
        <fullName evidence="1">3-isopropylmalate dehydrogenase</fullName>
    </submittedName>
</protein>
<dbReference type="EMBL" id="LQQY01000009">
    <property type="protein sequence ID" value="KZE51204.1"/>
    <property type="molecule type" value="Genomic_DNA"/>
</dbReference>
<reference evidence="2" key="1">
    <citation type="submission" date="2016-01" db="EMBL/GenBank/DDBJ databases">
        <title>Whole genome sequencing of Bhargavaea cecembensis T14.</title>
        <authorList>
            <person name="Hong K.W."/>
        </authorList>
    </citation>
    <scope>NUCLEOTIDE SEQUENCE [LARGE SCALE GENOMIC DNA]</scope>
    <source>
        <strain evidence="2">M19</strain>
    </source>
</reference>
<accession>A0A0J5SD85</accession>
<dbReference type="OrthoDB" id="2428290at2"/>
<proteinExistence type="predicted"/>